<dbReference type="InterPro" id="IPR058624">
    <property type="entry name" value="MdtA-like_HH"/>
</dbReference>
<dbReference type="InterPro" id="IPR058625">
    <property type="entry name" value="MdtA-like_BSH"/>
</dbReference>
<feature type="domain" description="Multidrug resistance protein MdtA-like alpha-helical hairpin" evidence="5">
    <location>
        <begin position="84"/>
        <end position="146"/>
    </location>
</feature>
<dbReference type="Pfam" id="PF25944">
    <property type="entry name" value="Beta-barrel_RND"/>
    <property type="match status" value="1"/>
</dbReference>
<dbReference type="GO" id="GO:0046677">
    <property type="term" value="P:response to antibiotic"/>
    <property type="evidence" value="ECO:0007669"/>
    <property type="project" value="TreeGrafter"/>
</dbReference>
<feature type="compositionally biased region" description="Polar residues" evidence="4">
    <location>
        <begin position="383"/>
        <end position="405"/>
    </location>
</feature>
<evidence type="ECO:0000259" key="7">
    <source>
        <dbReference type="Pfam" id="PF25944"/>
    </source>
</evidence>
<dbReference type="AlphaFoldDB" id="A0AAU7CQW3"/>
<dbReference type="RefSeq" id="WP_406700500.1">
    <property type="nucleotide sequence ID" value="NZ_CP155447.1"/>
</dbReference>
<accession>A0AAU7CQW3</accession>
<feature type="domain" description="Multidrug resistance protein MdtA-like C-terminal permuted SH3" evidence="8">
    <location>
        <begin position="305"/>
        <end position="365"/>
    </location>
</feature>
<dbReference type="Gene3D" id="2.40.420.20">
    <property type="match status" value="1"/>
</dbReference>
<dbReference type="InterPro" id="IPR058626">
    <property type="entry name" value="MdtA-like_b-barrel"/>
</dbReference>
<name>A0AAU7CQW3_9BACT</name>
<evidence type="ECO:0000259" key="8">
    <source>
        <dbReference type="Pfam" id="PF25967"/>
    </source>
</evidence>
<feature type="domain" description="Multidrug resistance protein MdtA-like beta-barrel" evidence="7">
    <location>
        <begin position="217"/>
        <end position="301"/>
    </location>
</feature>
<evidence type="ECO:0000259" key="5">
    <source>
        <dbReference type="Pfam" id="PF25876"/>
    </source>
</evidence>
<feature type="coiled-coil region" evidence="3">
    <location>
        <begin position="83"/>
        <end position="171"/>
    </location>
</feature>
<dbReference type="Gene3D" id="1.10.287.470">
    <property type="entry name" value="Helix hairpin bin"/>
    <property type="match status" value="1"/>
</dbReference>
<sequence length="413" mass="44375">MSIPVLVTPNGTTRALEDVTIRARVRGFLTERHFDEGAFVKKGQLLLVIDEEPYKIALLLARARQAEAAAALKKSEVSKGREVALAQLELDRAQLLLANIQERRSRSLLARNAGSSEELDKAEADRKKWEAQVEADRANQEQANADFEVGIASARAQVEAANATVRDAQLNLGYCRMVAPIDGRIGEAKVKVGNLVGPDSMGGGSFSDLATIQQLDPIGIDVRLSSRDLDRTRELIDRGLSVRLARSGSTGELEFPQVGTCYFIDNTIDETTSTFLAKARMPNPEGKLLPGEYVKLRLVVDRIENAVVVPAPSVTETEAGTVVHVVDGTGKVAVHRVTAAQTYEGMRVISSGLDSGVSVIVEGLQSIRPGIVVKTAPAALTREGSQSSKVTSAFSTGEHTSQVESPRTGRPKS</sequence>
<organism evidence="9">
    <name type="scientific">Singulisphaera sp. Ch08</name>
    <dbReference type="NCBI Taxonomy" id="3120278"/>
    <lineage>
        <taxon>Bacteria</taxon>
        <taxon>Pseudomonadati</taxon>
        <taxon>Planctomycetota</taxon>
        <taxon>Planctomycetia</taxon>
        <taxon>Isosphaerales</taxon>
        <taxon>Isosphaeraceae</taxon>
        <taxon>Singulisphaera</taxon>
    </lineage>
</organism>
<keyword evidence="3" id="KW-0175">Coiled coil</keyword>
<dbReference type="PANTHER" id="PTHR30158">
    <property type="entry name" value="ACRA/E-RELATED COMPONENT OF DRUG EFFLUX TRANSPORTER"/>
    <property type="match status" value="1"/>
</dbReference>
<dbReference type="EMBL" id="CP155447">
    <property type="protein sequence ID" value="XBH07660.1"/>
    <property type="molecule type" value="Genomic_DNA"/>
</dbReference>
<dbReference type="NCBIfam" id="TIGR01730">
    <property type="entry name" value="RND_mfp"/>
    <property type="match status" value="1"/>
</dbReference>
<dbReference type="GO" id="GO:0022857">
    <property type="term" value="F:transmembrane transporter activity"/>
    <property type="evidence" value="ECO:0007669"/>
    <property type="project" value="InterPro"/>
</dbReference>
<dbReference type="InterPro" id="IPR006143">
    <property type="entry name" value="RND_pump_MFP"/>
</dbReference>
<evidence type="ECO:0000256" key="2">
    <source>
        <dbReference type="ARBA" id="ARBA00009477"/>
    </source>
</evidence>
<proteinExistence type="inferred from homology"/>
<evidence type="ECO:0000256" key="1">
    <source>
        <dbReference type="ARBA" id="ARBA00004196"/>
    </source>
</evidence>
<dbReference type="Pfam" id="PF25967">
    <property type="entry name" value="RND-MFP_C"/>
    <property type="match status" value="1"/>
</dbReference>
<dbReference type="Gene3D" id="2.40.50.100">
    <property type="match status" value="2"/>
</dbReference>
<protein>
    <submittedName>
        <fullName evidence="9">Efflux RND transporter periplasmic adaptor subunit</fullName>
    </submittedName>
</protein>
<reference evidence="9" key="1">
    <citation type="submission" date="2024-05" db="EMBL/GenBank/DDBJ databases">
        <title>Planctomycetes of the genus Singulisphaera possess chitinolytic capabilities.</title>
        <authorList>
            <person name="Ivanova A."/>
        </authorList>
    </citation>
    <scope>NUCLEOTIDE SEQUENCE</scope>
    <source>
        <strain evidence="9">Ch08T</strain>
    </source>
</reference>
<evidence type="ECO:0000313" key="9">
    <source>
        <dbReference type="EMBL" id="XBH07660.1"/>
    </source>
</evidence>
<comment type="subcellular location">
    <subcellularLocation>
        <location evidence="1">Cell envelope</location>
    </subcellularLocation>
</comment>
<gene>
    <name evidence="9" type="ORF">V5E97_16970</name>
</gene>
<dbReference type="Gene3D" id="2.40.30.170">
    <property type="match status" value="1"/>
</dbReference>
<evidence type="ECO:0000256" key="4">
    <source>
        <dbReference type="SAM" id="MobiDB-lite"/>
    </source>
</evidence>
<dbReference type="Pfam" id="PF25917">
    <property type="entry name" value="BSH_RND"/>
    <property type="match status" value="1"/>
</dbReference>
<evidence type="ECO:0000259" key="6">
    <source>
        <dbReference type="Pfam" id="PF25917"/>
    </source>
</evidence>
<evidence type="ECO:0000256" key="3">
    <source>
        <dbReference type="SAM" id="Coils"/>
    </source>
</evidence>
<dbReference type="InterPro" id="IPR058627">
    <property type="entry name" value="MdtA-like_C"/>
</dbReference>
<dbReference type="SUPFAM" id="SSF111369">
    <property type="entry name" value="HlyD-like secretion proteins"/>
    <property type="match status" value="2"/>
</dbReference>
<feature type="domain" description="Multidrug resistance protein MdtA-like barrel-sandwich hybrid" evidence="6">
    <location>
        <begin position="18"/>
        <end position="196"/>
    </location>
</feature>
<feature type="region of interest" description="Disordered" evidence="4">
    <location>
        <begin position="383"/>
        <end position="413"/>
    </location>
</feature>
<comment type="similarity">
    <text evidence="2">Belongs to the membrane fusion protein (MFP) (TC 8.A.1) family.</text>
</comment>
<dbReference type="Pfam" id="PF25876">
    <property type="entry name" value="HH_MFP_RND"/>
    <property type="match status" value="1"/>
</dbReference>
<dbReference type="GO" id="GO:0005886">
    <property type="term" value="C:plasma membrane"/>
    <property type="evidence" value="ECO:0007669"/>
    <property type="project" value="TreeGrafter"/>
</dbReference>